<dbReference type="AlphaFoldDB" id="A0A9W5B7V1"/>
<evidence type="ECO:0000313" key="2">
    <source>
        <dbReference type="Proteomes" id="UP000191933"/>
    </source>
</evidence>
<sequence length="191" mass="21305">MSIINAWKPEGDVVLHQALGKLAEECSELAKIATRCMIQGYVEADPVTQKLNSTQLMEEVADVRATMRWLFDVLDQPFKGESPREARKFDGFKRWEAMLRASAPQKSLSVEEAILRSDPSAELEGDALETHLKSLIVAHPNRAALATFDKDMRMWFVAQLASVASRRVPLTDIEGVVAWHLPPATDDAHPN</sequence>
<gene>
    <name evidence="1" type="ORF">AGR2A_pb20041</name>
</gene>
<dbReference type="RefSeq" id="WP_080823828.1">
    <property type="nucleotide sequence ID" value="NZ_LT009721.1"/>
</dbReference>
<organism evidence="1 2">
    <name type="scientific">Agrobacterium genomosp. 2 str. CFBP 5494</name>
    <dbReference type="NCBI Taxonomy" id="1183436"/>
    <lineage>
        <taxon>Bacteria</taxon>
        <taxon>Pseudomonadati</taxon>
        <taxon>Pseudomonadota</taxon>
        <taxon>Alphaproteobacteria</taxon>
        <taxon>Hyphomicrobiales</taxon>
        <taxon>Rhizobiaceae</taxon>
        <taxon>Rhizobium/Agrobacterium group</taxon>
        <taxon>Agrobacterium</taxon>
        <taxon>Agrobacterium tumefaciens complex</taxon>
    </lineage>
</organism>
<keyword evidence="2" id="KW-1185">Reference proteome</keyword>
<name>A0A9W5B7V1_9HYPH</name>
<dbReference type="Proteomes" id="UP000191933">
    <property type="component" value="Unassembled WGS sequence"/>
</dbReference>
<proteinExistence type="predicted"/>
<accession>A0A9W5B7V1</accession>
<dbReference type="EMBL" id="FBVY01000048">
    <property type="protein sequence ID" value="CUX03708.1"/>
    <property type="molecule type" value="Genomic_DNA"/>
</dbReference>
<protein>
    <submittedName>
        <fullName evidence="1">Uncharacterized protein</fullName>
    </submittedName>
</protein>
<evidence type="ECO:0000313" key="1">
    <source>
        <dbReference type="EMBL" id="CUX03708.1"/>
    </source>
</evidence>
<comment type="caution">
    <text evidence="1">The sequence shown here is derived from an EMBL/GenBank/DDBJ whole genome shotgun (WGS) entry which is preliminary data.</text>
</comment>
<reference evidence="1 2" key="1">
    <citation type="submission" date="2016-01" db="EMBL/GenBank/DDBJ databases">
        <authorList>
            <person name="Regsiter A."/>
            <person name="william w."/>
        </authorList>
    </citation>
    <scope>NUCLEOTIDE SEQUENCE [LARGE SCALE GENOMIC DNA]</scope>
    <source>
        <strain evidence="1 2">CFBP 5494</strain>
    </source>
</reference>